<dbReference type="GO" id="GO:0005524">
    <property type="term" value="F:ATP binding"/>
    <property type="evidence" value="ECO:0007669"/>
    <property type="project" value="UniProtKB-KW"/>
</dbReference>
<accession>A0A8B3FQ42</accession>
<evidence type="ECO:0000259" key="8">
    <source>
        <dbReference type="Pfam" id="PF06414"/>
    </source>
</evidence>
<dbReference type="Gene3D" id="3.40.50.300">
    <property type="entry name" value="P-loop containing nucleotide triphosphate hydrolases"/>
    <property type="match status" value="1"/>
</dbReference>
<keyword evidence="3" id="KW-0547">Nucleotide-binding</keyword>
<dbReference type="InterPro" id="IPR010488">
    <property type="entry name" value="Zeta_toxin_domain"/>
</dbReference>
<dbReference type="SUPFAM" id="SSF52540">
    <property type="entry name" value="P-loop containing nucleoside triphosphate hydrolases"/>
    <property type="match status" value="1"/>
</dbReference>
<sequence>MAETPAELAARAELLRELAARAELLRELSRDDGPLSPDSPHATWRNPEWFQQAPGEALKPTPQRYVLHQRLLAQFYEEHGRGETGHQVIMLAGPPGAGKGTIRDQVITETGQRFTVVDPDEFKTLLIRAAVEDGSIEKLMPPEAAERGTPLAPMELAALVHEESSHLASQVREDAIALGENIVIDGVMANQDKALHLATQLARAGYDIQVVDVEVPAEVSRRRILQRWMEQTRTSELGGRWVPSEFRESVFDTPDGTNSRSDKAARTVAEQIPQVSQYRRFFTTTEQARQPTGTPRLTGHLQRDENGRLRAATPPPATTRPTIQASYPHTTTRTTRQTTHRPNHGRNPGPHGIEL</sequence>
<dbReference type="Pfam" id="PF06414">
    <property type="entry name" value="Zeta_toxin"/>
    <property type="match status" value="1"/>
</dbReference>
<evidence type="ECO:0000256" key="5">
    <source>
        <dbReference type="ARBA" id="ARBA00032897"/>
    </source>
</evidence>
<evidence type="ECO:0000256" key="1">
    <source>
        <dbReference type="ARBA" id="ARBA00009104"/>
    </source>
</evidence>
<gene>
    <name evidence="9" type="ORF">D7U36_12300</name>
</gene>
<reference evidence="9 10" key="1">
    <citation type="submission" date="2018-10" db="EMBL/GenBank/DDBJ databases">
        <title>Propionibacterium australiense Genome Sequencing and Assembly.</title>
        <authorList>
            <person name="Bernier A.-M."/>
            <person name="Bernard K."/>
        </authorList>
    </citation>
    <scope>NUCLEOTIDE SEQUENCE [LARGE SCALE GENOMIC DNA]</scope>
    <source>
        <strain evidence="9 10">NML98A078</strain>
    </source>
</reference>
<dbReference type="EMBL" id="RCIW01000023">
    <property type="protein sequence ID" value="RLP06743.1"/>
    <property type="molecule type" value="Genomic_DNA"/>
</dbReference>
<proteinExistence type="inferred from homology"/>
<feature type="region of interest" description="Disordered" evidence="7">
    <location>
        <begin position="248"/>
        <end position="267"/>
    </location>
</feature>
<evidence type="ECO:0000313" key="10">
    <source>
        <dbReference type="Proteomes" id="UP000279336"/>
    </source>
</evidence>
<dbReference type="InterPro" id="IPR027417">
    <property type="entry name" value="P-loop_NTPase"/>
</dbReference>
<dbReference type="Proteomes" id="UP000279336">
    <property type="component" value="Unassembled WGS sequence"/>
</dbReference>
<comment type="similarity">
    <text evidence="1">Belongs to the zeta toxin family.</text>
</comment>
<evidence type="ECO:0000256" key="3">
    <source>
        <dbReference type="ARBA" id="ARBA00022741"/>
    </source>
</evidence>
<comment type="caution">
    <text evidence="9">The sequence shown here is derived from an EMBL/GenBank/DDBJ whole genome shotgun (WGS) entry which is preliminary data.</text>
</comment>
<name>A0A8B3FQ42_9ACTN</name>
<feature type="region of interest" description="Disordered" evidence="7">
    <location>
        <begin position="284"/>
        <end position="355"/>
    </location>
</feature>
<evidence type="ECO:0000256" key="2">
    <source>
        <dbReference type="ARBA" id="ARBA00011963"/>
    </source>
</evidence>
<protein>
    <recommendedName>
        <fullName evidence="5">UDP-N-acetylglucosamine kinase</fullName>
        <ecNumber evidence="2">2.7.1.176</ecNumber>
    </recommendedName>
    <alternativeName>
        <fullName evidence="5">UDP-N-acetylglucosamine kinase</fullName>
    </alternativeName>
</protein>
<dbReference type="GO" id="GO:0016301">
    <property type="term" value="F:kinase activity"/>
    <property type="evidence" value="ECO:0007669"/>
    <property type="project" value="InterPro"/>
</dbReference>
<keyword evidence="4" id="KW-0067">ATP-binding</keyword>
<dbReference type="AlphaFoldDB" id="A0A8B3FQ42"/>
<evidence type="ECO:0000313" key="9">
    <source>
        <dbReference type="EMBL" id="RLP06743.1"/>
    </source>
</evidence>
<organism evidence="9 10">
    <name type="scientific">Propionibacterium australiense</name>
    <dbReference type="NCBI Taxonomy" id="119981"/>
    <lineage>
        <taxon>Bacteria</taxon>
        <taxon>Bacillati</taxon>
        <taxon>Actinomycetota</taxon>
        <taxon>Actinomycetes</taxon>
        <taxon>Propionibacteriales</taxon>
        <taxon>Propionibacteriaceae</taxon>
        <taxon>Propionibacterium</taxon>
    </lineage>
</organism>
<evidence type="ECO:0000256" key="7">
    <source>
        <dbReference type="SAM" id="MobiDB-lite"/>
    </source>
</evidence>
<dbReference type="EC" id="2.7.1.176" evidence="2"/>
<evidence type="ECO:0000256" key="4">
    <source>
        <dbReference type="ARBA" id="ARBA00022840"/>
    </source>
</evidence>
<feature type="domain" description="Zeta toxin" evidence="8">
    <location>
        <begin position="88"/>
        <end position="252"/>
    </location>
</feature>
<dbReference type="RefSeq" id="WP_121588337.1">
    <property type="nucleotide sequence ID" value="NZ_RCIW01000023.1"/>
</dbReference>
<feature type="compositionally biased region" description="Polar residues" evidence="7">
    <location>
        <begin position="284"/>
        <end position="295"/>
    </location>
</feature>
<evidence type="ECO:0000256" key="6">
    <source>
        <dbReference type="ARBA" id="ARBA00048178"/>
    </source>
</evidence>
<dbReference type="OrthoDB" id="4451554at2"/>
<comment type="catalytic activity">
    <reaction evidence="6">
        <text>UDP-N-acetyl-alpha-D-glucosamine + ATP = UDP-N-acetyl-alpha-D-glucosamine 3'-phosphate + ADP + H(+)</text>
        <dbReference type="Rhea" id="RHEA:32671"/>
        <dbReference type="ChEBI" id="CHEBI:15378"/>
        <dbReference type="ChEBI" id="CHEBI:30616"/>
        <dbReference type="ChEBI" id="CHEBI:57705"/>
        <dbReference type="ChEBI" id="CHEBI:64353"/>
        <dbReference type="ChEBI" id="CHEBI:456216"/>
        <dbReference type="EC" id="2.7.1.176"/>
    </reaction>
</comment>